<gene>
    <name evidence="11" type="ORF">ACERLL_01640</name>
</gene>
<dbReference type="Proteomes" id="UP001575181">
    <property type="component" value="Unassembled WGS sequence"/>
</dbReference>
<keyword evidence="3" id="KW-0004">4Fe-4S</keyword>
<protein>
    <submittedName>
        <fullName evidence="11">High-potential iron-sulfur protein</fullName>
    </submittedName>
</protein>
<evidence type="ECO:0000256" key="3">
    <source>
        <dbReference type="ARBA" id="ARBA00022485"/>
    </source>
</evidence>
<accession>A0ABV4TQM7</accession>
<evidence type="ECO:0000256" key="6">
    <source>
        <dbReference type="ARBA" id="ARBA00022982"/>
    </source>
</evidence>
<evidence type="ECO:0000256" key="8">
    <source>
        <dbReference type="ARBA" id="ARBA00023014"/>
    </source>
</evidence>
<name>A0ABV4TQM7_9GAMM</name>
<feature type="signal peptide" evidence="9">
    <location>
        <begin position="1"/>
        <end position="35"/>
    </location>
</feature>
<dbReference type="Gene3D" id="4.10.490.10">
    <property type="entry name" value="High potential iron-sulphur protein"/>
    <property type="match status" value="1"/>
</dbReference>
<dbReference type="InterPro" id="IPR036369">
    <property type="entry name" value="HIPIP_sf"/>
</dbReference>
<dbReference type="Pfam" id="PF01355">
    <property type="entry name" value="HIPIP"/>
    <property type="match status" value="1"/>
</dbReference>
<dbReference type="PROSITE" id="PS51318">
    <property type="entry name" value="TAT"/>
    <property type="match status" value="1"/>
</dbReference>
<keyword evidence="5 9" id="KW-0732">Signal</keyword>
<proteinExistence type="predicted"/>
<feature type="domain" description="High potential iron-sulfur proteins family profile" evidence="10">
    <location>
        <begin position="33"/>
        <end position="107"/>
    </location>
</feature>
<dbReference type="RefSeq" id="WP_373654312.1">
    <property type="nucleotide sequence ID" value="NZ_JBGUAW010000001.1"/>
</dbReference>
<keyword evidence="8" id="KW-0411">Iron-sulfur</keyword>
<evidence type="ECO:0000259" key="10">
    <source>
        <dbReference type="PROSITE" id="PS51373"/>
    </source>
</evidence>
<evidence type="ECO:0000313" key="11">
    <source>
        <dbReference type="EMBL" id="MFA9459528.1"/>
    </source>
</evidence>
<keyword evidence="4" id="KW-0479">Metal-binding</keyword>
<evidence type="ECO:0000256" key="5">
    <source>
        <dbReference type="ARBA" id="ARBA00022729"/>
    </source>
</evidence>
<dbReference type="PROSITE" id="PS51373">
    <property type="entry name" value="HIPIP"/>
    <property type="match status" value="1"/>
</dbReference>
<dbReference type="SUPFAM" id="SSF57652">
    <property type="entry name" value="HIPIP (high potential iron protein)"/>
    <property type="match status" value="1"/>
</dbReference>
<organism evidence="11 12">
    <name type="scientific">Thiohalorhabdus methylotrophus</name>
    <dbReference type="NCBI Taxonomy" id="3242694"/>
    <lineage>
        <taxon>Bacteria</taxon>
        <taxon>Pseudomonadati</taxon>
        <taxon>Pseudomonadota</taxon>
        <taxon>Gammaproteobacteria</taxon>
        <taxon>Thiohalorhabdales</taxon>
        <taxon>Thiohalorhabdaceae</taxon>
        <taxon>Thiohalorhabdus</taxon>
    </lineage>
</organism>
<evidence type="ECO:0000256" key="1">
    <source>
        <dbReference type="ARBA" id="ARBA00002137"/>
    </source>
</evidence>
<keyword evidence="12" id="KW-1185">Reference proteome</keyword>
<evidence type="ECO:0000256" key="7">
    <source>
        <dbReference type="ARBA" id="ARBA00023004"/>
    </source>
</evidence>
<evidence type="ECO:0000256" key="9">
    <source>
        <dbReference type="SAM" id="SignalP"/>
    </source>
</evidence>
<comment type="function">
    <text evidence="1">Specific class of high-redox-potential 4Fe-4S ferredoxins. Functions in anaerobic electron transport in most purple and in some other photosynthetic bacteria and in at least one genus (Paracoccus) of halophilic, denitrifying bacteria.</text>
</comment>
<sequence>MTASKLTRRGFLRNAVLTTAVLPVTAALTSRQAWAQEKVQPSEPQAKSLKYTHDASTVEAPQYSEGQKCSNCQFYQAGPDTEWGPCTIFGGREVAAEGWCTSYVPKA</sequence>
<feature type="chain" id="PRO_5046278913" evidence="9">
    <location>
        <begin position="36"/>
        <end position="107"/>
    </location>
</feature>
<comment type="caution">
    <text evidence="11">The sequence shown here is derived from an EMBL/GenBank/DDBJ whole genome shotgun (WGS) entry which is preliminary data.</text>
</comment>
<dbReference type="InterPro" id="IPR000170">
    <property type="entry name" value="High_potential_FeS_prot"/>
</dbReference>
<keyword evidence="7" id="KW-0408">Iron</keyword>
<evidence type="ECO:0000256" key="4">
    <source>
        <dbReference type="ARBA" id="ARBA00022723"/>
    </source>
</evidence>
<reference evidence="11 12" key="1">
    <citation type="submission" date="2024-08" db="EMBL/GenBank/DDBJ databases">
        <title>Whole-genome sequencing of halo(alkali)philic microorganisms from hypersaline lakes.</title>
        <authorList>
            <person name="Sorokin D.Y."/>
            <person name="Merkel A.Y."/>
            <person name="Messina E."/>
            <person name="Yakimov M."/>
        </authorList>
    </citation>
    <scope>NUCLEOTIDE SEQUENCE [LARGE SCALE GENOMIC DNA]</scope>
    <source>
        <strain evidence="11 12">Cl-TMA</strain>
    </source>
</reference>
<keyword evidence="2" id="KW-0813">Transport</keyword>
<evidence type="ECO:0000256" key="2">
    <source>
        <dbReference type="ARBA" id="ARBA00022448"/>
    </source>
</evidence>
<dbReference type="NCBIfam" id="TIGR01409">
    <property type="entry name" value="TAT_signal_seq"/>
    <property type="match status" value="1"/>
</dbReference>
<dbReference type="EMBL" id="JBGUAW010000001">
    <property type="protein sequence ID" value="MFA9459528.1"/>
    <property type="molecule type" value="Genomic_DNA"/>
</dbReference>
<keyword evidence="6" id="KW-0249">Electron transport</keyword>
<evidence type="ECO:0000313" key="12">
    <source>
        <dbReference type="Proteomes" id="UP001575181"/>
    </source>
</evidence>
<dbReference type="InterPro" id="IPR019546">
    <property type="entry name" value="TAT_signal_bac_arc"/>
</dbReference>
<dbReference type="InterPro" id="IPR006311">
    <property type="entry name" value="TAT_signal"/>
</dbReference>